<accession>A0ABU5I5M2</accession>
<reference evidence="1 2" key="1">
    <citation type="submission" date="2023-12" db="EMBL/GenBank/DDBJ databases">
        <title>Description of Novel Strain Fulvimarina sp. 2208YS6-2-32 isolated from Uroteuthis (Photololigo) edulis.</title>
        <authorList>
            <person name="Park J.-S."/>
        </authorList>
    </citation>
    <scope>NUCLEOTIDE SEQUENCE [LARGE SCALE GENOMIC DNA]</scope>
    <source>
        <strain evidence="1 2">2208YS6-2-32</strain>
    </source>
</reference>
<proteinExistence type="predicted"/>
<keyword evidence="2" id="KW-1185">Reference proteome</keyword>
<dbReference type="Proteomes" id="UP001294412">
    <property type="component" value="Unassembled WGS sequence"/>
</dbReference>
<sequence>MPIEIDIKTRIIADDHRVLIARPGAKYRLHSEFYNRNFVGVELPGLFDENEQISFQDENIVARVKRSLAIRRWLTRAADEDEPTHDLADYDNQTVTPSIRQYMRLLQYYLVTAAQGDLVLNPPMSFDGMVQIGEVTPQANPRLYQVEQYGQFGLVGIPVRWVGKLPKQSLPASSLEALKKPTALFAVGPQQRDKIYAAAYGNYTYKDLYVSSFATLSERYGSFEELIFQSFVNSVALNTQRIDLGRDDVVSLSAAAAFLIENGEIELGDYGLDLNININSPGIISLISSKITPIVAVTIFTLAVLHGGQAFTEIAAGQLIIGNSSAEPGDPCAALVHQQTYAQIQLLGWDKWVPECERLLRLREETGLGTRTN</sequence>
<organism evidence="1 2">
    <name type="scientific">Fulvimarina uroteuthidis</name>
    <dbReference type="NCBI Taxonomy" id="3098149"/>
    <lineage>
        <taxon>Bacteria</taxon>
        <taxon>Pseudomonadati</taxon>
        <taxon>Pseudomonadota</taxon>
        <taxon>Alphaproteobacteria</taxon>
        <taxon>Hyphomicrobiales</taxon>
        <taxon>Aurantimonadaceae</taxon>
        <taxon>Fulvimarina</taxon>
    </lineage>
</organism>
<evidence type="ECO:0000313" key="2">
    <source>
        <dbReference type="Proteomes" id="UP001294412"/>
    </source>
</evidence>
<protein>
    <submittedName>
        <fullName evidence="1">Uncharacterized protein</fullName>
    </submittedName>
</protein>
<dbReference type="RefSeq" id="WP_322187563.1">
    <property type="nucleotide sequence ID" value="NZ_JAXLPB010000004.1"/>
</dbReference>
<dbReference type="EMBL" id="JAXLPB010000004">
    <property type="protein sequence ID" value="MDY8110033.1"/>
    <property type="molecule type" value="Genomic_DNA"/>
</dbReference>
<comment type="caution">
    <text evidence="1">The sequence shown here is derived from an EMBL/GenBank/DDBJ whole genome shotgun (WGS) entry which is preliminary data.</text>
</comment>
<evidence type="ECO:0000313" key="1">
    <source>
        <dbReference type="EMBL" id="MDY8110033.1"/>
    </source>
</evidence>
<name>A0ABU5I5M2_9HYPH</name>
<gene>
    <name evidence="1" type="ORF">U0C82_12875</name>
</gene>